<keyword evidence="1" id="KW-0812">Transmembrane</keyword>
<keyword evidence="1" id="KW-0472">Membrane</keyword>
<dbReference type="Proteomes" id="UP000375525">
    <property type="component" value="Unassembled WGS sequence"/>
</dbReference>
<evidence type="ECO:0000313" key="3">
    <source>
        <dbReference type="Proteomes" id="UP000375525"/>
    </source>
</evidence>
<name>A0A5E7IBV6_PSEFL</name>
<evidence type="ECO:0000256" key="1">
    <source>
        <dbReference type="SAM" id="Phobius"/>
    </source>
</evidence>
<organism evidence="2 3">
    <name type="scientific">Pseudomonas fluorescens</name>
    <dbReference type="NCBI Taxonomy" id="294"/>
    <lineage>
        <taxon>Bacteria</taxon>
        <taxon>Pseudomonadati</taxon>
        <taxon>Pseudomonadota</taxon>
        <taxon>Gammaproteobacteria</taxon>
        <taxon>Pseudomonadales</taxon>
        <taxon>Pseudomonadaceae</taxon>
        <taxon>Pseudomonas</taxon>
    </lineage>
</organism>
<feature type="transmembrane region" description="Helical" evidence="1">
    <location>
        <begin position="12"/>
        <end position="32"/>
    </location>
</feature>
<evidence type="ECO:0000313" key="2">
    <source>
        <dbReference type="EMBL" id="VVO73376.1"/>
    </source>
</evidence>
<sequence>MAFLSRQEHLPLVAALAIFVQAFAIAALYPMIIPLNLPCKPLTPAASSDIHPIADGCVEV</sequence>
<accession>A0A5E7IBV6</accession>
<dbReference type="AlphaFoldDB" id="A0A5E7IBV6"/>
<proteinExistence type="predicted"/>
<keyword evidence="1" id="KW-1133">Transmembrane helix</keyword>
<protein>
    <submittedName>
        <fullName evidence="2">Uncharacterized protein</fullName>
    </submittedName>
</protein>
<reference evidence="2 3" key="1">
    <citation type="submission" date="2019-09" db="EMBL/GenBank/DDBJ databases">
        <authorList>
            <person name="Chandra G."/>
            <person name="Truman W A."/>
        </authorList>
    </citation>
    <scope>NUCLEOTIDE SEQUENCE [LARGE SCALE GENOMIC DNA]</scope>
    <source>
        <strain evidence="2">PS880</strain>
    </source>
</reference>
<dbReference type="EMBL" id="CABVIH010000006">
    <property type="protein sequence ID" value="VVO73376.1"/>
    <property type="molecule type" value="Genomic_DNA"/>
</dbReference>
<gene>
    <name evidence="2" type="ORF">PS880_01424</name>
</gene>